<evidence type="ECO:0000256" key="2">
    <source>
        <dbReference type="ARBA" id="ARBA00010509"/>
    </source>
</evidence>
<organism evidence="8 9">
    <name type="scientific">Paraburkholderia nemoris</name>
    <dbReference type="NCBI Taxonomy" id="2793076"/>
    <lineage>
        <taxon>Bacteria</taxon>
        <taxon>Pseudomonadati</taxon>
        <taxon>Pseudomonadota</taxon>
        <taxon>Betaproteobacteria</taxon>
        <taxon>Burkholderiales</taxon>
        <taxon>Burkholderiaceae</taxon>
        <taxon>Paraburkholderia</taxon>
    </lineage>
</organism>
<reference evidence="8 9" key="1">
    <citation type="submission" date="2021-02" db="EMBL/GenBank/DDBJ databases">
        <authorList>
            <person name="Vanwijnsberghe S."/>
        </authorList>
    </citation>
    <scope>NUCLEOTIDE SEQUENCE [LARGE SCALE GENOMIC DNA]</scope>
    <source>
        <strain evidence="8 9">R-69776</strain>
    </source>
</reference>
<dbReference type="InterPro" id="IPR007348">
    <property type="entry name" value="CopC_dom"/>
</dbReference>
<dbReference type="InterPro" id="IPR047685">
    <property type="entry name" value="CopC-like"/>
</dbReference>
<evidence type="ECO:0000256" key="4">
    <source>
        <dbReference type="ARBA" id="ARBA00022729"/>
    </source>
</evidence>
<keyword evidence="4" id="KW-0732">Signal</keyword>
<keyword evidence="3" id="KW-0479">Metal-binding</keyword>
<dbReference type="NCBIfam" id="NF033814">
    <property type="entry name" value="copper_CopC"/>
    <property type="match status" value="1"/>
</dbReference>
<evidence type="ECO:0000313" key="8">
    <source>
        <dbReference type="EMBL" id="CAE6761458.1"/>
    </source>
</evidence>
<sequence>MRQFDARRWLASGAGVPILSPVSRAHVAFLPARITKQVEPTRAPAIEAYTSGRAGVRPTRTTFGSPSTVLLSTSYLPYMKLFNFSRPALHALTFGAAALVMTSTAFAHAHLVSSEPAANAEVAAATEVTIHFTEPLEPAFSRIELSDASGKSAAPAASQVDQSDAKVMHLALPQLTAGRYAVHWIAVATDGHRTQGNFAFIVK</sequence>
<comment type="subcellular location">
    <subcellularLocation>
        <location evidence="1">Periplasm</location>
    </subcellularLocation>
</comment>
<dbReference type="PANTHER" id="PTHR34820">
    <property type="entry name" value="INNER MEMBRANE PROTEIN YEBZ"/>
    <property type="match status" value="1"/>
</dbReference>
<feature type="domain" description="CopC" evidence="7">
    <location>
        <begin position="108"/>
        <end position="202"/>
    </location>
</feature>
<evidence type="ECO:0000256" key="5">
    <source>
        <dbReference type="ARBA" id="ARBA00022764"/>
    </source>
</evidence>
<dbReference type="Gene3D" id="2.60.40.1220">
    <property type="match status" value="1"/>
</dbReference>
<evidence type="ECO:0000256" key="1">
    <source>
        <dbReference type="ARBA" id="ARBA00004418"/>
    </source>
</evidence>
<evidence type="ECO:0000313" key="9">
    <source>
        <dbReference type="Proteomes" id="UP000673821"/>
    </source>
</evidence>
<gene>
    <name evidence="8" type="ORF">R69776_03393</name>
</gene>
<dbReference type="InterPro" id="IPR014756">
    <property type="entry name" value="Ig_E-set"/>
</dbReference>
<dbReference type="InterPro" id="IPR014755">
    <property type="entry name" value="Cu-Rt/internalin_Ig-like"/>
</dbReference>
<dbReference type="SUPFAM" id="SSF81296">
    <property type="entry name" value="E set domains"/>
    <property type="match status" value="1"/>
</dbReference>
<proteinExistence type="inferred from homology"/>
<keyword evidence="6" id="KW-0186">Copper</keyword>
<name>A0ABM8RMQ9_9BURK</name>
<evidence type="ECO:0000256" key="3">
    <source>
        <dbReference type="ARBA" id="ARBA00022723"/>
    </source>
</evidence>
<evidence type="ECO:0000259" key="7">
    <source>
        <dbReference type="Pfam" id="PF04234"/>
    </source>
</evidence>
<keyword evidence="9" id="KW-1185">Reference proteome</keyword>
<dbReference type="Proteomes" id="UP000673821">
    <property type="component" value="Unassembled WGS sequence"/>
</dbReference>
<dbReference type="InterPro" id="IPR032694">
    <property type="entry name" value="CopC/D"/>
</dbReference>
<dbReference type="Pfam" id="PF04234">
    <property type="entry name" value="CopC"/>
    <property type="match status" value="1"/>
</dbReference>
<dbReference type="PANTHER" id="PTHR34820:SF4">
    <property type="entry name" value="INNER MEMBRANE PROTEIN YEBZ"/>
    <property type="match status" value="1"/>
</dbReference>
<keyword evidence="5" id="KW-0574">Periplasm</keyword>
<evidence type="ECO:0000256" key="6">
    <source>
        <dbReference type="ARBA" id="ARBA00023008"/>
    </source>
</evidence>
<dbReference type="EMBL" id="CAJNBH010000009">
    <property type="protein sequence ID" value="CAE6761458.1"/>
    <property type="molecule type" value="Genomic_DNA"/>
</dbReference>
<comment type="caution">
    <text evidence="8">The sequence shown here is derived from an EMBL/GenBank/DDBJ whole genome shotgun (WGS) entry which is preliminary data.</text>
</comment>
<comment type="similarity">
    <text evidence="2">Belongs to the CopC family.</text>
</comment>
<protein>
    <recommendedName>
        <fullName evidence="7">CopC domain-containing protein</fullName>
    </recommendedName>
</protein>
<accession>A0ABM8RMQ9</accession>